<organism evidence="1 2">
    <name type="scientific">Cohnella phaseoli</name>
    <dbReference type="NCBI Taxonomy" id="456490"/>
    <lineage>
        <taxon>Bacteria</taxon>
        <taxon>Bacillati</taxon>
        <taxon>Bacillota</taxon>
        <taxon>Bacilli</taxon>
        <taxon>Bacillales</taxon>
        <taxon>Paenibacillaceae</taxon>
        <taxon>Cohnella</taxon>
    </lineage>
</organism>
<dbReference type="AlphaFoldDB" id="A0A3D9IUU7"/>
<dbReference type="EMBL" id="QRDZ01000019">
    <property type="protein sequence ID" value="RED65511.1"/>
    <property type="molecule type" value="Genomic_DNA"/>
</dbReference>
<gene>
    <name evidence="1" type="ORF">DFP98_119153</name>
</gene>
<dbReference type="Proteomes" id="UP000256977">
    <property type="component" value="Unassembled WGS sequence"/>
</dbReference>
<evidence type="ECO:0000313" key="1">
    <source>
        <dbReference type="EMBL" id="RED65511.1"/>
    </source>
</evidence>
<accession>A0A3D9IUU7</accession>
<sequence length="63" mass="7527">MLNNRKDEQLTQYLLQFCYTCDRGHECTTAEMTIACMKEKHPEAACRTAHDETRELLRWYEQA</sequence>
<protein>
    <submittedName>
        <fullName evidence="1">Uncharacterized protein</fullName>
    </submittedName>
</protein>
<name>A0A3D9IUU7_9BACL</name>
<keyword evidence="2" id="KW-1185">Reference proteome</keyword>
<comment type="caution">
    <text evidence="1">The sequence shown here is derived from an EMBL/GenBank/DDBJ whole genome shotgun (WGS) entry which is preliminary data.</text>
</comment>
<evidence type="ECO:0000313" key="2">
    <source>
        <dbReference type="Proteomes" id="UP000256977"/>
    </source>
</evidence>
<reference evidence="1 2" key="1">
    <citation type="submission" date="2018-07" db="EMBL/GenBank/DDBJ databases">
        <title>Genomic Encyclopedia of Type Strains, Phase III (KMG-III): the genomes of soil and plant-associated and newly described type strains.</title>
        <authorList>
            <person name="Whitman W."/>
        </authorList>
    </citation>
    <scope>NUCLEOTIDE SEQUENCE [LARGE SCALE GENOMIC DNA]</scope>
    <source>
        <strain evidence="1 2">CECT 7287</strain>
    </source>
</reference>
<proteinExistence type="predicted"/>